<evidence type="ECO:0000313" key="3">
    <source>
        <dbReference type="Proteomes" id="UP001596207"/>
    </source>
</evidence>
<name>A0ABW1I1Z0_9ACTN</name>
<dbReference type="Proteomes" id="UP001596207">
    <property type="component" value="Unassembled WGS sequence"/>
</dbReference>
<sequence length="70" mass="7565">YAQSIRLSGLVNHVLDLVVRFAGSGRLGPLHCGMTSQDVEELIGPFHDRIMTPSPGADDPDRTSGTTWKS</sequence>
<protein>
    <submittedName>
        <fullName evidence="2">Uncharacterized protein</fullName>
    </submittedName>
</protein>
<dbReference type="EMBL" id="JBHSQQ010000737">
    <property type="protein sequence ID" value="MFC5946424.1"/>
    <property type="molecule type" value="Genomic_DNA"/>
</dbReference>
<feature type="non-terminal residue" evidence="2">
    <location>
        <position position="1"/>
    </location>
</feature>
<feature type="region of interest" description="Disordered" evidence="1">
    <location>
        <begin position="50"/>
        <end position="70"/>
    </location>
</feature>
<organism evidence="2 3">
    <name type="scientific">Micromonospora harpali</name>
    <dbReference type="NCBI Taxonomy" id="1490225"/>
    <lineage>
        <taxon>Bacteria</taxon>
        <taxon>Bacillati</taxon>
        <taxon>Actinomycetota</taxon>
        <taxon>Actinomycetes</taxon>
        <taxon>Micromonosporales</taxon>
        <taxon>Micromonosporaceae</taxon>
        <taxon>Micromonospora</taxon>
    </lineage>
</organism>
<accession>A0ABW1I1Z0</accession>
<proteinExistence type="predicted"/>
<gene>
    <name evidence="2" type="ORF">ACFPZ4_34030</name>
</gene>
<evidence type="ECO:0000313" key="2">
    <source>
        <dbReference type="EMBL" id="MFC5946424.1"/>
    </source>
</evidence>
<dbReference type="RefSeq" id="WP_377539442.1">
    <property type="nucleotide sequence ID" value="NZ_JBHSQQ010000737.1"/>
</dbReference>
<keyword evidence="3" id="KW-1185">Reference proteome</keyword>
<comment type="caution">
    <text evidence="2">The sequence shown here is derived from an EMBL/GenBank/DDBJ whole genome shotgun (WGS) entry which is preliminary data.</text>
</comment>
<evidence type="ECO:0000256" key="1">
    <source>
        <dbReference type="SAM" id="MobiDB-lite"/>
    </source>
</evidence>
<reference evidence="3" key="1">
    <citation type="journal article" date="2019" name="Int. J. Syst. Evol. Microbiol.">
        <title>The Global Catalogue of Microorganisms (GCM) 10K type strain sequencing project: providing services to taxonomists for standard genome sequencing and annotation.</title>
        <authorList>
            <consortium name="The Broad Institute Genomics Platform"/>
            <consortium name="The Broad Institute Genome Sequencing Center for Infectious Disease"/>
            <person name="Wu L."/>
            <person name="Ma J."/>
        </authorList>
    </citation>
    <scope>NUCLEOTIDE SEQUENCE [LARGE SCALE GENOMIC DNA]</scope>
    <source>
        <strain evidence="3">CGMCC 4.7173</strain>
    </source>
</reference>